<dbReference type="GO" id="GO:0016929">
    <property type="term" value="F:deSUMOylase activity"/>
    <property type="evidence" value="ECO:0000318"/>
    <property type="project" value="GO_Central"/>
</dbReference>
<keyword evidence="4" id="KW-0788">Thiol protease</keyword>
<keyword evidence="3" id="KW-0378">Hydrolase</keyword>
<dbReference type="GeneID" id="104587182"/>
<dbReference type="InterPro" id="IPR038765">
    <property type="entry name" value="Papain-like_cys_pep_sf"/>
</dbReference>
<dbReference type="GO" id="GO:0005634">
    <property type="term" value="C:nucleus"/>
    <property type="evidence" value="ECO:0000318"/>
    <property type="project" value="GO_Central"/>
</dbReference>
<dbReference type="STRING" id="4432.A0A1U7YY15"/>
<dbReference type="PANTHER" id="PTHR46915:SF2">
    <property type="entry name" value="UBIQUITIN-LIKE PROTEASE 4"/>
    <property type="match status" value="1"/>
</dbReference>
<gene>
    <name evidence="8" type="primary">LOC104587182</name>
</gene>
<accession>A0A1U7YY15</accession>
<name>A0A1U7YY15_NELNU</name>
<dbReference type="FunCoup" id="A0A1U7YY15">
    <property type="interactions" value="1931"/>
</dbReference>
<protein>
    <submittedName>
        <fullName evidence="8">Ubiquitin-like-specific protease 1D isoform X1</fullName>
    </submittedName>
</protein>
<dbReference type="GO" id="GO:0006508">
    <property type="term" value="P:proteolysis"/>
    <property type="evidence" value="ECO:0007669"/>
    <property type="project" value="UniProtKB-KW"/>
</dbReference>
<feature type="domain" description="Ubiquitin-like protease family profile" evidence="6">
    <location>
        <begin position="325"/>
        <end position="534"/>
    </location>
</feature>
<dbReference type="Gene3D" id="1.10.418.20">
    <property type="match status" value="2"/>
</dbReference>
<dbReference type="OMA" id="MEENTDC"/>
<dbReference type="InterPro" id="IPR003653">
    <property type="entry name" value="Peptidase_C48_C"/>
</dbReference>
<evidence type="ECO:0000256" key="5">
    <source>
        <dbReference type="SAM" id="MobiDB-lite"/>
    </source>
</evidence>
<evidence type="ECO:0000256" key="3">
    <source>
        <dbReference type="ARBA" id="ARBA00022801"/>
    </source>
</evidence>
<feature type="compositionally biased region" description="Low complexity" evidence="5">
    <location>
        <begin position="122"/>
        <end position="131"/>
    </location>
</feature>
<dbReference type="PROSITE" id="PS50600">
    <property type="entry name" value="ULP_PROTEASE"/>
    <property type="match status" value="1"/>
</dbReference>
<evidence type="ECO:0000256" key="2">
    <source>
        <dbReference type="ARBA" id="ARBA00022670"/>
    </source>
</evidence>
<dbReference type="GO" id="GO:0016926">
    <property type="term" value="P:protein desumoylation"/>
    <property type="evidence" value="ECO:0007669"/>
    <property type="project" value="UniProtKB-ARBA"/>
</dbReference>
<keyword evidence="2 8" id="KW-0645">Protease</keyword>
<dbReference type="GO" id="GO:0070139">
    <property type="term" value="F:SUMO-specific endopeptidase activity"/>
    <property type="evidence" value="ECO:0000318"/>
    <property type="project" value="GO_Central"/>
</dbReference>
<keyword evidence="7" id="KW-1185">Reference proteome</keyword>
<dbReference type="PANTHER" id="PTHR46915">
    <property type="entry name" value="UBIQUITIN-LIKE PROTEASE 4-RELATED"/>
    <property type="match status" value="1"/>
</dbReference>
<organism evidence="7 8">
    <name type="scientific">Nelumbo nucifera</name>
    <name type="common">Sacred lotus</name>
    <dbReference type="NCBI Taxonomy" id="4432"/>
    <lineage>
        <taxon>Eukaryota</taxon>
        <taxon>Viridiplantae</taxon>
        <taxon>Streptophyta</taxon>
        <taxon>Embryophyta</taxon>
        <taxon>Tracheophyta</taxon>
        <taxon>Spermatophyta</taxon>
        <taxon>Magnoliopsida</taxon>
        <taxon>Proteales</taxon>
        <taxon>Nelumbonaceae</taxon>
        <taxon>Nelumbo</taxon>
    </lineage>
</organism>
<dbReference type="InParanoid" id="A0A1U7YY15"/>
<evidence type="ECO:0000313" key="7">
    <source>
        <dbReference type="Proteomes" id="UP000189703"/>
    </source>
</evidence>
<dbReference type="Pfam" id="PF02902">
    <property type="entry name" value="Peptidase_C48"/>
    <property type="match status" value="1"/>
</dbReference>
<feature type="compositionally biased region" description="Basic and acidic residues" evidence="5">
    <location>
        <begin position="1"/>
        <end position="14"/>
    </location>
</feature>
<feature type="region of interest" description="Disordered" evidence="5">
    <location>
        <begin position="1"/>
        <end position="25"/>
    </location>
</feature>
<proteinExistence type="inferred from homology"/>
<dbReference type="OrthoDB" id="442460at2759"/>
<sequence length="603" mass="68876">MEGENKPLDIDWKKVLPVGDDDPPPDLVVISGESQNQKDEVESIPDYQLNDKIKRAQKNIGELSSKLPDNGAKLRANLKRLEEERERRRLLRLKKDADECEMVMQLQSSRLSGADSGLSRDAPSSQACPQSSFSSLFVEKLDGKPDGTSHTTDKAFDNELSILHCGNKKNTRSNGHFSHKEKNGSRMSIRQSPFRCSGSYNLDKEKVELTNGDNRGIASGPFLHSKSLSSHLSKKFCAHALSLSMVFCSAPEESTGSNLIQDSQRNASQVQSPLNSRTRKHGQALVLVDEEDCLPVEMTKQEDGLVGRLKDNKIYYPSRDDPESVELCYSDIKCLDPEAFLSSTIMNFYIRYLQRPASLTSRPRGDYHIFNTYFYKKLKDAVLCKKSEKDTFFAKFRRWWKGVNIFLKAYILLPIHEKQSCILFLIFSGFDGGSLHWSLVIICFPDKEDESGPIILHLDSLGYHISSQIFENIKSFLRKEWEYLRQEATSSDLPFADRIWQNLPRRIDDKIITVPQQKNDYDCGIFVLFFMERFIKEAPERLRKKDLAMFGKQWFKPEEASGLRERIRKLLLEEFQNADIEDCSRESSPTSSGDSGGKDRTLN</sequence>
<comment type="similarity">
    <text evidence="1">Belongs to the peptidase C48 family.</text>
</comment>
<dbReference type="AlphaFoldDB" id="A0A1U7YY15"/>
<evidence type="ECO:0000313" key="8">
    <source>
        <dbReference type="RefSeq" id="XP_010242975.1"/>
    </source>
</evidence>
<evidence type="ECO:0000256" key="4">
    <source>
        <dbReference type="ARBA" id="ARBA00022807"/>
    </source>
</evidence>
<dbReference type="Gene3D" id="3.30.310.130">
    <property type="entry name" value="Ubiquitin-related"/>
    <property type="match status" value="2"/>
</dbReference>
<feature type="region of interest" description="Disordered" evidence="5">
    <location>
        <begin position="110"/>
        <end position="131"/>
    </location>
</feature>
<dbReference type="KEGG" id="nnu:104587182"/>
<dbReference type="RefSeq" id="XP_010242975.1">
    <property type="nucleotide sequence ID" value="XM_010244673.2"/>
</dbReference>
<reference evidence="8" key="1">
    <citation type="submission" date="2025-08" db="UniProtKB">
        <authorList>
            <consortium name="RefSeq"/>
        </authorList>
    </citation>
    <scope>IDENTIFICATION</scope>
</reference>
<evidence type="ECO:0000259" key="6">
    <source>
        <dbReference type="PROSITE" id="PS50600"/>
    </source>
</evidence>
<dbReference type="Proteomes" id="UP000189703">
    <property type="component" value="Unplaced"/>
</dbReference>
<feature type="region of interest" description="Disordered" evidence="5">
    <location>
        <begin position="581"/>
        <end position="603"/>
    </location>
</feature>
<dbReference type="SUPFAM" id="SSF54001">
    <property type="entry name" value="Cysteine proteinases"/>
    <property type="match status" value="1"/>
</dbReference>
<dbReference type="eggNOG" id="KOG0779">
    <property type="taxonomic scope" value="Eukaryota"/>
</dbReference>
<evidence type="ECO:0000256" key="1">
    <source>
        <dbReference type="ARBA" id="ARBA00005234"/>
    </source>
</evidence>
<feature type="region of interest" description="Disordered" evidence="5">
    <location>
        <begin position="171"/>
        <end position="190"/>
    </location>
</feature>